<name>A0A1X2IPG5_9FUNG</name>
<gene>
    <name evidence="1" type="ORF">BCR42DRAFT_371771</name>
</gene>
<dbReference type="AlphaFoldDB" id="A0A1X2IPG5"/>
<protein>
    <submittedName>
        <fullName evidence="1">Uncharacterized protein</fullName>
    </submittedName>
</protein>
<reference evidence="1 2" key="1">
    <citation type="submission" date="2016-07" db="EMBL/GenBank/DDBJ databases">
        <title>Pervasive Adenine N6-methylation of Active Genes in Fungi.</title>
        <authorList>
            <consortium name="DOE Joint Genome Institute"/>
            <person name="Mondo S.J."/>
            <person name="Dannebaum R.O."/>
            <person name="Kuo R.C."/>
            <person name="Labutti K."/>
            <person name="Haridas S."/>
            <person name="Kuo A."/>
            <person name="Salamov A."/>
            <person name="Ahrendt S.R."/>
            <person name="Lipzen A."/>
            <person name="Sullivan W."/>
            <person name="Andreopoulos W.B."/>
            <person name="Clum A."/>
            <person name="Lindquist E."/>
            <person name="Daum C."/>
            <person name="Ramamoorthy G.K."/>
            <person name="Gryganskyi A."/>
            <person name="Culley D."/>
            <person name="Magnuson J.K."/>
            <person name="James T.Y."/>
            <person name="O'Malley M.A."/>
            <person name="Stajich J.E."/>
            <person name="Spatafora J.W."/>
            <person name="Visel A."/>
            <person name="Grigoriev I.V."/>
        </authorList>
    </citation>
    <scope>NUCLEOTIDE SEQUENCE [LARGE SCALE GENOMIC DNA]</scope>
    <source>
        <strain evidence="1 2">NRRL 1336</strain>
    </source>
</reference>
<evidence type="ECO:0000313" key="1">
    <source>
        <dbReference type="EMBL" id="ORZ19905.1"/>
    </source>
</evidence>
<organism evidence="1 2">
    <name type="scientific">Absidia repens</name>
    <dbReference type="NCBI Taxonomy" id="90262"/>
    <lineage>
        <taxon>Eukaryota</taxon>
        <taxon>Fungi</taxon>
        <taxon>Fungi incertae sedis</taxon>
        <taxon>Mucoromycota</taxon>
        <taxon>Mucoromycotina</taxon>
        <taxon>Mucoromycetes</taxon>
        <taxon>Mucorales</taxon>
        <taxon>Cunninghamellaceae</taxon>
        <taxon>Absidia</taxon>
    </lineage>
</organism>
<accession>A0A1X2IPG5</accession>
<proteinExistence type="predicted"/>
<dbReference type="Proteomes" id="UP000193560">
    <property type="component" value="Unassembled WGS sequence"/>
</dbReference>
<dbReference type="EMBL" id="MCGE01000007">
    <property type="protein sequence ID" value="ORZ19905.1"/>
    <property type="molecule type" value="Genomic_DNA"/>
</dbReference>
<evidence type="ECO:0000313" key="2">
    <source>
        <dbReference type="Proteomes" id="UP000193560"/>
    </source>
</evidence>
<keyword evidence="2" id="KW-1185">Reference proteome</keyword>
<sequence length="228" mass="25633">MTEDAPQRTILIQTHMDWEGPAADGVIDCTTLFESKKSIKRSPEFDDGTDEYQAIEFLEDLFAAVYSMYKPRHDLTDGEAIFNHTGTLSVFDGSFFDAVAAANVSGCGFLPGETTLNSMTQQLENVGRHKDDRYQYKADGVFRLLDKKKLEILLLETSSGFGCRDKVKISFDHHKGAFGAVAMLKSTADQYPYASVSRFRKIKVFFVHAAGNKLHLWSLSFKNDGVYW</sequence>
<comment type="caution">
    <text evidence="1">The sequence shown here is derived from an EMBL/GenBank/DDBJ whole genome shotgun (WGS) entry which is preliminary data.</text>
</comment>
<dbReference type="OrthoDB" id="2279273at2759"/>